<comment type="catalytic activity">
    <reaction evidence="8 9">
        <text>tRNA(Tyr) + L-tyrosine + ATP = L-tyrosyl-tRNA(Tyr) + AMP + diphosphate + H(+)</text>
        <dbReference type="Rhea" id="RHEA:10220"/>
        <dbReference type="Rhea" id="RHEA-COMP:9706"/>
        <dbReference type="Rhea" id="RHEA-COMP:9707"/>
        <dbReference type="ChEBI" id="CHEBI:15378"/>
        <dbReference type="ChEBI" id="CHEBI:30616"/>
        <dbReference type="ChEBI" id="CHEBI:33019"/>
        <dbReference type="ChEBI" id="CHEBI:58315"/>
        <dbReference type="ChEBI" id="CHEBI:78442"/>
        <dbReference type="ChEBI" id="CHEBI:78536"/>
        <dbReference type="ChEBI" id="CHEBI:456215"/>
        <dbReference type="EC" id="6.1.1.1"/>
    </reaction>
</comment>
<keyword evidence="2 9" id="KW-0436">Ligase</keyword>
<dbReference type="PANTHER" id="PTHR11766:SF0">
    <property type="entry name" value="TYROSINE--TRNA LIGASE, MITOCHONDRIAL"/>
    <property type="match status" value="1"/>
</dbReference>
<dbReference type="OrthoDB" id="337870at2759"/>
<dbReference type="NCBIfam" id="TIGR00234">
    <property type="entry name" value="tyrS"/>
    <property type="match status" value="1"/>
</dbReference>
<evidence type="ECO:0000313" key="10">
    <source>
        <dbReference type="EMBL" id="CAD5220760.1"/>
    </source>
</evidence>
<reference evidence="10" key="1">
    <citation type="submission" date="2020-09" db="EMBL/GenBank/DDBJ databases">
        <authorList>
            <person name="Kikuchi T."/>
        </authorList>
    </citation>
    <scope>NUCLEOTIDE SEQUENCE</scope>
    <source>
        <strain evidence="10">SH1</strain>
    </source>
</reference>
<keyword evidence="11" id="KW-1185">Reference proteome</keyword>
<comment type="caution">
    <text evidence="10">The sequence shown here is derived from an EMBL/GenBank/DDBJ whole genome shotgun (WGS) entry which is preliminary data.</text>
</comment>
<dbReference type="GO" id="GO:0005524">
    <property type="term" value="F:ATP binding"/>
    <property type="evidence" value="ECO:0007669"/>
    <property type="project" value="UniProtKB-KW"/>
</dbReference>
<comment type="similarity">
    <text evidence="9">Belongs to the class-I aminoacyl-tRNA synthetase family.</text>
</comment>
<dbReference type="InterPro" id="IPR024088">
    <property type="entry name" value="Tyr-tRNA-ligase_bac-type"/>
</dbReference>
<dbReference type="GO" id="GO:0005739">
    <property type="term" value="C:mitochondrion"/>
    <property type="evidence" value="ECO:0007669"/>
    <property type="project" value="TreeGrafter"/>
</dbReference>
<keyword evidence="4 9" id="KW-0067">ATP-binding</keyword>
<evidence type="ECO:0000256" key="6">
    <source>
        <dbReference type="ARBA" id="ARBA00023146"/>
    </source>
</evidence>
<dbReference type="PANTHER" id="PTHR11766">
    <property type="entry name" value="TYROSYL-TRNA SYNTHETASE"/>
    <property type="match status" value="1"/>
</dbReference>
<evidence type="ECO:0000256" key="9">
    <source>
        <dbReference type="RuleBase" id="RU361234"/>
    </source>
</evidence>
<evidence type="ECO:0000256" key="4">
    <source>
        <dbReference type="ARBA" id="ARBA00022840"/>
    </source>
</evidence>
<dbReference type="AlphaFoldDB" id="A0A811KY46"/>
<dbReference type="InterPro" id="IPR002305">
    <property type="entry name" value="aa-tRNA-synth_Ic"/>
</dbReference>
<evidence type="ECO:0000256" key="1">
    <source>
        <dbReference type="ARBA" id="ARBA00013160"/>
    </source>
</evidence>
<protein>
    <recommendedName>
        <fullName evidence="1 9">Tyrosine--tRNA ligase</fullName>
        <ecNumber evidence="1 9">6.1.1.1</ecNumber>
    </recommendedName>
    <alternativeName>
        <fullName evidence="7 9">Tyrosyl-tRNA synthetase</fullName>
    </alternativeName>
</protein>
<accession>A0A811KY46</accession>
<keyword evidence="3 9" id="KW-0547">Nucleotide-binding</keyword>
<dbReference type="PRINTS" id="PR01040">
    <property type="entry name" value="TRNASYNTHTYR"/>
</dbReference>
<dbReference type="EC" id="6.1.1.1" evidence="1 9"/>
<evidence type="ECO:0000256" key="5">
    <source>
        <dbReference type="ARBA" id="ARBA00022917"/>
    </source>
</evidence>
<dbReference type="CDD" id="cd00805">
    <property type="entry name" value="TyrRS_core"/>
    <property type="match status" value="1"/>
</dbReference>
<organism evidence="10 11">
    <name type="scientific">Bursaphelenchus okinawaensis</name>
    <dbReference type="NCBI Taxonomy" id="465554"/>
    <lineage>
        <taxon>Eukaryota</taxon>
        <taxon>Metazoa</taxon>
        <taxon>Ecdysozoa</taxon>
        <taxon>Nematoda</taxon>
        <taxon>Chromadorea</taxon>
        <taxon>Rhabditida</taxon>
        <taxon>Tylenchina</taxon>
        <taxon>Tylenchomorpha</taxon>
        <taxon>Aphelenchoidea</taxon>
        <taxon>Aphelenchoididae</taxon>
        <taxon>Bursaphelenchus</taxon>
    </lineage>
</organism>
<evidence type="ECO:0000256" key="3">
    <source>
        <dbReference type="ARBA" id="ARBA00022741"/>
    </source>
</evidence>
<evidence type="ECO:0000256" key="7">
    <source>
        <dbReference type="ARBA" id="ARBA00033323"/>
    </source>
</evidence>
<dbReference type="Gene3D" id="3.10.290.10">
    <property type="entry name" value="RNA-binding S4 domain"/>
    <property type="match status" value="1"/>
</dbReference>
<dbReference type="Gene3D" id="1.10.240.10">
    <property type="entry name" value="Tyrosyl-Transfer RNA Synthetase"/>
    <property type="match status" value="1"/>
</dbReference>
<dbReference type="Pfam" id="PF00579">
    <property type="entry name" value="tRNA-synt_1b"/>
    <property type="match status" value="1"/>
</dbReference>
<keyword evidence="5 9" id="KW-0648">Protein biosynthesis</keyword>
<dbReference type="InterPro" id="IPR014729">
    <property type="entry name" value="Rossmann-like_a/b/a_fold"/>
</dbReference>
<dbReference type="Proteomes" id="UP000783686">
    <property type="component" value="Unassembled WGS sequence"/>
</dbReference>
<sequence>MLQYVRDLDRRGLIAQSYPSNILESGTVNTVRALPSALYAGFDATADSLHIGNLLILSNLVRASLFGCKSIALIGGSTALIGDPSGKNEDRKSLAYDAVKENAKNLVKQLAEIGENAKEIYGSFAQLTIVNNNEWLDNMSAIDFLRVGRSFRVGEMMRLGHIKNRLDGNGLSFTEFSYQILQSYDWLVLSRKFDCLFQLGGSDQLGHLDTGAHFIKKITGKAAAGVCLPLLTDKNNNKIGKSSAAAGDAVWLNSTKTSPFHLYQYFYQLHDDIAEKYFTYFSLRPFDEVQQVLQHHQTSKTQRILQKALAEEVLMLVHGIDDLQRAIQCSKVIYDGSLSDFEALDNDTIQNLFDSTRKIVSKTEIKTVGELANATKTSSQYNMNLIRQGAFKLNGVKYMDPDEEVDVRKLLLKNRYTLVNWGKRNYMIVDWTD</sequence>
<dbReference type="InterPro" id="IPR036986">
    <property type="entry name" value="S4_RNA-bd_sf"/>
</dbReference>
<keyword evidence="6 9" id="KW-0030">Aminoacyl-tRNA synthetase</keyword>
<dbReference type="InterPro" id="IPR002307">
    <property type="entry name" value="Tyr-tRNA-ligase"/>
</dbReference>
<evidence type="ECO:0000256" key="8">
    <source>
        <dbReference type="ARBA" id="ARBA00048248"/>
    </source>
</evidence>
<dbReference type="SUPFAM" id="SSF52374">
    <property type="entry name" value="Nucleotidylyl transferase"/>
    <property type="match status" value="1"/>
</dbReference>
<proteinExistence type="inferred from homology"/>
<dbReference type="EMBL" id="CAJFDH010000004">
    <property type="protein sequence ID" value="CAD5220760.1"/>
    <property type="molecule type" value="Genomic_DNA"/>
</dbReference>
<dbReference type="EMBL" id="CAJFCW020000004">
    <property type="protein sequence ID" value="CAG9114115.1"/>
    <property type="molecule type" value="Genomic_DNA"/>
</dbReference>
<name>A0A811KY46_9BILA</name>
<dbReference type="Proteomes" id="UP000614601">
    <property type="component" value="Unassembled WGS sequence"/>
</dbReference>
<evidence type="ECO:0000313" key="11">
    <source>
        <dbReference type="Proteomes" id="UP000614601"/>
    </source>
</evidence>
<dbReference type="FunFam" id="1.10.240.10:FF:000001">
    <property type="entry name" value="Tyrosine--tRNA ligase"/>
    <property type="match status" value="1"/>
</dbReference>
<dbReference type="GO" id="GO:0005829">
    <property type="term" value="C:cytosol"/>
    <property type="evidence" value="ECO:0007669"/>
    <property type="project" value="TreeGrafter"/>
</dbReference>
<dbReference type="Gene3D" id="3.40.50.620">
    <property type="entry name" value="HUPs"/>
    <property type="match status" value="1"/>
</dbReference>
<dbReference type="GO" id="GO:0006437">
    <property type="term" value="P:tyrosyl-tRNA aminoacylation"/>
    <property type="evidence" value="ECO:0007669"/>
    <property type="project" value="InterPro"/>
</dbReference>
<dbReference type="GO" id="GO:0004831">
    <property type="term" value="F:tyrosine-tRNA ligase activity"/>
    <property type="evidence" value="ECO:0007669"/>
    <property type="project" value="UniProtKB-EC"/>
</dbReference>
<evidence type="ECO:0000256" key="2">
    <source>
        <dbReference type="ARBA" id="ARBA00022598"/>
    </source>
</evidence>
<gene>
    <name evidence="10" type="ORF">BOKJ2_LOCUS9105</name>
</gene>
<dbReference type="GO" id="GO:0003723">
    <property type="term" value="F:RNA binding"/>
    <property type="evidence" value="ECO:0007669"/>
    <property type="project" value="InterPro"/>
</dbReference>